<evidence type="ECO:0000256" key="2">
    <source>
        <dbReference type="ARBA" id="ARBA00023043"/>
    </source>
</evidence>
<evidence type="ECO:0000256" key="3">
    <source>
        <dbReference type="PROSITE-ProRule" id="PRU00023"/>
    </source>
</evidence>
<dbReference type="Pfam" id="PF00023">
    <property type="entry name" value="Ank"/>
    <property type="match status" value="1"/>
</dbReference>
<sequence length="266" mass="28483">MYLSSLEELLLGLLRNADIQGMRAHLSELPYPDIRPDRSTPLLALAAKFSTSPMIALLLDAGANPNLTDYRWQRSALHYAADAGQIDGLVLLLQSGADPNLTSADGKTPLHVAASQPDSKLADCLLEAGADPMRVDITGHRPALQAVLHGRATVLARLLDSMAARSARISDGYGPELHAAARLGHQAITDMLLRAGADITAADTADNQLMHHAVLSGDWRYAMYLLSQGAQHNPVNRAGLQPADLLPEISNDQQRQAMARALSLVS</sequence>
<keyword evidence="1" id="KW-0677">Repeat</keyword>
<dbReference type="Gene3D" id="1.25.40.20">
    <property type="entry name" value="Ankyrin repeat-containing domain"/>
    <property type="match status" value="2"/>
</dbReference>
<evidence type="ECO:0000313" key="5">
    <source>
        <dbReference type="Proteomes" id="UP001259982"/>
    </source>
</evidence>
<dbReference type="PRINTS" id="PR01415">
    <property type="entry name" value="ANKYRIN"/>
</dbReference>
<dbReference type="SMART" id="SM00248">
    <property type="entry name" value="ANK"/>
    <property type="match status" value="6"/>
</dbReference>
<dbReference type="Pfam" id="PF12796">
    <property type="entry name" value="Ank_2"/>
    <property type="match status" value="1"/>
</dbReference>
<evidence type="ECO:0000313" key="4">
    <source>
        <dbReference type="EMBL" id="MDT0618537.1"/>
    </source>
</evidence>
<dbReference type="InterPro" id="IPR002110">
    <property type="entry name" value="Ankyrin_rpt"/>
</dbReference>
<reference evidence="4 5" key="1">
    <citation type="submission" date="2023-09" db="EMBL/GenBank/DDBJ databases">
        <authorList>
            <person name="Rey-Velasco X."/>
        </authorList>
    </citation>
    <scope>NUCLEOTIDE SEQUENCE [LARGE SCALE GENOMIC DNA]</scope>
    <source>
        <strain evidence="4 5">P385</strain>
    </source>
</reference>
<feature type="repeat" description="ANK" evidence="3">
    <location>
        <begin position="177"/>
        <end position="204"/>
    </location>
</feature>
<dbReference type="Proteomes" id="UP001259982">
    <property type="component" value="Unassembled WGS sequence"/>
</dbReference>
<dbReference type="EMBL" id="JAVRHY010000006">
    <property type="protein sequence ID" value="MDT0618537.1"/>
    <property type="molecule type" value="Genomic_DNA"/>
</dbReference>
<dbReference type="RefSeq" id="WP_311658669.1">
    <property type="nucleotide sequence ID" value="NZ_JAVRHY010000006.1"/>
</dbReference>
<name>A0ABU3B7T7_9GAMM</name>
<dbReference type="PANTHER" id="PTHR24171:SF8">
    <property type="entry name" value="BRCA1-ASSOCIATED RING DOMAIN PROTEIN 1"/>
    <property type="match status" value="1"/>
</dbReference>
<dbReference type="PANTHER" id="PTHR24171">
    <property type="entry name" value="ANKYRIN REPEAT DOMAIN-CONTAINING PROTEIN 39-RELATED"/>
    <property type="match status" value="1"/>
</dbReference>
<accession>A0ABU3B7T7</accession>
<organism evidence="4 5">
    <name type="scientific">Spectribacter acetivorans</name>
    <dbReference type="NCBI Taxonomy" id="3075603"/>
    <lineage>
        <taxon>Bacteria</taxon>
        <taxon>Pseudomonadati</taxon>
        <taxon>Pseudomonadota</taxon>
        <taxon>Gammaproteobacteria</taxon>
        <taxon>Salinisphaerales</taxon>
        <taxon>Salinisphaeraceae</taxon>
        <taxon>Spectribacter</taxon>
    </lineage>
</organism>
<feature type="repeat" description="ANK" evidence="3">
    <location>
        <begin position="105"/>
        <end position="137"/>
    </location>
</feature>
<proteinExistence type="predicted"/>
<protein>
    <submittedName>
        <fullName evidence="4">Ankyrin repeat domain-containing protein</fullName>
    </submittedName>
</protein>
<feature type="repeat" description="ANK" evidence="3">
    <location>
        <begin position="37"/>
        <end position="70"/>
    </location>
</feature>
<keyword evidence="5" id="KW-1185">Reference proteome</keyword>
<dbReference type="PROSITE" id="PS50088">
    <property type="entry name" value="ANK_REPEAT"/>
    <property type="match status" value="4"/>
</dbReference>
<comment type="caution">
    <text evidence="4">The sequence shown here is derived from an EMBL/GenBank/DDBJ whole genome shotgun (WGS) entry which is preliminary data.</text>
</comment>
<gene>
    <name evidence="4" type="ORF">RM531_08605</name>
</gene>
<evidence type="ECO:0000256" key="1">
    <source>
        <dbReference type="ARBA" id="ARBA00022737"/>
    </source>
</evidence>
<dbReference type="InterPro" id="IPR036770">
    <property type="entry name" value="Ankyrin_rpt-contain_sf"/>
</dbReference>
<dbReference type="SUPFAM" id="SSF48403">
    <property type="entry name" value="Ankyrin repeat"/>
    <property type="match status" value="1"/>
</dbReference>
<keyword evidence="2 3" id="KW-0040">ANK repeat</keyword>
<dbReference type="PROSITE" id="PS50297">
    <property type="entry name" value="ANK_REP_REGION"/>
    <property type="match status" value="3"/>
</dbReference>
<feature type="repeat" description="ANK" evidence="3">
    <location>
        <begin position="72"/>
        <end position="104"/>
    </location>
</feature>